<keyword evidence="3" id="KW-1185">Reference proteome</keyword>
<dbReference type="RefSeq" id="WP_119748656.1">
    <property type="nucleotide sequence ID" value="NZ_QZCG01000006.1"/>
</dbReference>
<gene>
    <name evidence="2" type="ORF">D3P04_10665</name>
</gene>
<dbReference type="SUPFAM" id="SSF46955">
    <property type="entry name" value="Putative DNA-binding domain"/>
    <property type="match status" value="1"/>
</dbReference>
<dbReference type="Proteomes" id="UP000284202">
    <property type="component" value="Unassembled WGS sequence"/>
</dbReference>
<keyword evidence="2" id="KW-0238">DNA-binding</keyword>
<sequence>MSNSDDDKLLKRQEVEDRFGISRRFLEIAAVKGGGPAMVKFGRSVRYRCGDVRAWIEQHRRASTSDDRHAG</sequence>
<dbReference type="GO" id="GO:0003677">
    <property type="term" value="F:DNA binding"/>
    <property type="evidence" value="ECO:0007669"/>
    <property type="project" value="UniProtKB-KW"/>
</dbReference>
<protein>
    <submittedName>
        <fullName evidence="2">DNA-binding protein</fullName>
    </submittedName>
</protein>
<reference evidence="3" key="1">
    <citation type="submission" date="2018-09" db="EMBL/GenBank/DDBJ databases">
        <title>Acidovorax cavernicola nov. sp. isolated from Gruta de las Maravillas (Aracena, Spain).</title>
        <authorList>
            <person name="Jurado V."/>
            <person name="Gutierrez-Patricio S."/>
            <person name="Gonzalez-Pimentel J.L."/>
            <person name="Miller A.Z."/>
            <person name="Laiz L."/>
            <person name="Saiz-Jimenez C."/>
        </authorList>
    </citation>
    <scope>NUCLEOTIDE SEQUENCE [LARGE SCALE GENOMIC DNA]</scope>
    <source>
        <strain evidence="3">1011MAR3C25</strain>
    </source>
</reference>
<evidence type="ECO:0000313" key="2">
    <source>
        <dbReference type="EMBL" id="RJE85456.1"/>
    </source>
</evidence>
<name>A0A418SWX3_9RHOB</name>
<dbReference type="AlphaFoldDB" id="A0A418SWX3"/>
<dbReference type="EMBL" id="QZCG01000006">
    <property type="protein sequence ID" value="RJE85456.1"/>
    <property type="molecule type" value="Genomic_DNA"/>
</dbReference>
<dbReference type="InterPro" id="IPR041657">
    <property type="entry name" value="HTH_17"/>
</dbReference>
<evidence type="ECO:0000313" key="3">
    <source>
        <dbReference type="Proteomes" id="UP000284202"/>
    </source>
</evidence>
<evidence type="ECO:0000259" key="1">
    <source>
        <dbReference type="Pfam" id="PF12728"/>
    </source>
</evidence>
<proteinExistence type="predicted"/>
<feature type="domain" description="Helix-turn-helix" evidence="1">
    <location>
        <begin position="10"/>
        <end position="60"/>
    </location>
</feature>
<dbReference type="OrthoDB" id="9806994at2"/>
<organism evidence="2 3">
    <name type="scientific">Paracoccus onubensis</name>
    <dbReference type="NCBI Taxonomy" id="1675788"/>
    <lineage>
        <taxon>Bacteria</taxon>
        <taxon>Pseudomonadati</taxon>
        <taxon>Pseudomonadota</taxon>
        <taxon>Alphaproteobacteria</taxon>
        <taxon>Rhodobacterales</taxon>
        <taxon>Paracoccaceae</taxon>
        <taxon>Paracoccus</taxon>
    </lineage>
</organism>
<dbReference type="InterPro" id="IPR009061">
    <property type="entry name" value="DNA-bd_dom_put_sf"/>
</dbReference>
<dbReference type="Pfam" id="PF12728">
    <property type="entry name" value="HTH_17"/>
    <property type="match status" value="1"/>
</dbReference>
<accession>A0A418SWX3</accession>
<comment type="caution">
    <text evidence="2">The sequence shown here is derived from an EMBL/GenBank/DDBJ whole genome shotgun (WGS) entry which is preliminary data.</text>
</comment>